<name>M0B4X4_9EURY</name>
<reference evidence="2 3" key="1">
    <citation type="journal article" date="2014" name="PLoS Genet.">
        <title>Phylogenetically driven sequencing of extremely halophilic archaea reveals strategies for static and dynamic osmo-response.</title>
        <authorList>
            <person name="Becker E.A."/>
            <person name="Seitzer P.M."/>
            <person name="Tritt A."/>
            <person name="Larsen D."/>
            <person name="Krusor M."/>
            <person name="Yao A.I."/>
            <person name="Wu D."/>
            <person name="Madern D."/>
            <person name="Eisen J.A."/>
            <person name="Darling A.E."/>
            <person name="Facciotti M.T."/>
        </authorList>
    </citation>
    <scope>NUCLEOTIDE SEQUENCE [LARGE SCALE GENOMIC DNA]</scope>
    <source>
        <strain evidence="2 3">DSM 13077</strain>
    </source>
</reference>
<dbReference type="GO" id="GO:0003676">
    <property type="term" value="F:nucleic acid binding"/>
    <property type="evidence" value="ECO:0007669"/>
    <property type="project" value="InterPro"/>
</dbReference>
<dbReference type="GO" id="GO:0004519">
    <property type="term" value="F:endonuclease activity"/>
    <property type="evidence" value="ECO:0007669"/>
    <property type="project" value="InterPro"/>
</dbReference>
<evidence type="ECO:0000313" key="2">
    <source>
        <dbReference type="EMBL" id="ELZ05313.1"/>
    </source>
</evidence>
<proteinExistence type="predicted"/>
<dbReference type="Pfam" id="PF01844">
    <property type="entry name" value="HNH"/>
    <property type="match status" value="1"/>
</dbReference>
<dbReference type="InterPro" id="IPR002711">
    <property type="entry name" value="HNH"/>
</dbReference>
<keyword evidence="3" id="KW-1185">Reference proteome</keyword>
<protein>
    <submittedName>
        <fullName evidence="2">HNH nuclease</fullName>
    </submittedName>
</protein>
<dbReference type="CDD" id="cd00085">
    <property type="entry name" value="HNHc"/>
    <property type="match status" value="1"/>
</dbReference>
<dbReference type="Proteomes" id="UP000011591">
    <property type="component" value="Unassembled WGS sequence"/>
</dbReference>
<dbReference type="InterPro" id="IPR003615">
    <property type="entry name" value="HNH_nuc"/>
</dbReference>
<feature type="domain" description="HNH" evidence="1">
    <location>
        <begin position="45"/>
        <end position="92"/>
    </location>
</feature>
<dbReference type="Gene3D" id="1.10.30.50">
    <property type="match status" value="1"/>
</dbReference>
<evidence type="ECO:0000313" key="3">
    <source>
        <dbReference type="Proteomes" id="UP000011591"/>
    </source>
</evidence>
<dbReference type="AlphaFoldDB" id="M0B4X4"/>
<gene>
    <name evidence="2" type="ORF">C480_10535</name>
</gene>
<sequence>MQSRFCSTSCQHKHRHAHPAEHFGEKKTEYYDPREQVFERDGQQCIHCEKGRGENVLDLELHHVIPSKYFLDYSESYFEENLVTLCSVCHTAWDRTIRNLAEEEGSEHAEFETAVKEWGSENRPFLKAPADALESSDVVERLRDELDQERED</sequence>
<accession>M0B4X4</accession>
<dbReference type="GO" id="GO:0008270">
    <property type="term" value="F:zinc ion binding"/>
    <property type="evidence" value="ECO:0007669"/>
    <property type="project" value="InterPro"/>
</dbReference>
<dbReference type="EMBL" id="AOIP01000026">
    <property type="protein sequence ID" value="ELZ05313.1"/>
    <property type="molecule type" value="Genomic_DNA"/>
</dbReference>
<comment type="caution">
    <text evidence="2">The sequence shown here is derived from an EMBL/GenBank/DDBJ whole genome shotgun (WGS) entry which is preliminary data.</text>
</comment>
<evidence type="ECO:0000259" key="1">
    <source>
        <dbReference type="Pfam" id="PF01844"/>
    </source>
</evidence>
<organism evidence="2 3">
    <name type="scientific">Natrialba aegyptia DSM 13077</name>
    <dbReference type="NCBI Taxonomy" id="1227491"/>
    <lineage>
        <taxon>Archaea</taxon>
        <taxon>Methanobacteriati</taxon>
        <taxon>Methanobacteriota</taxon>
        <taxon>Stenosarchaea group</taxon>
        <taxon>Halobacteria</taxon>
        <taxon>Halobacteriales</taxon>
        <taxon>Natrialbaceae</taxon>
        <taxon>Natrialba</taxon>
    </lineage>
</organism>